<dbReference type="PANTHER" id="PTHR44757:SF2">
    <property type="entry name" value="BIOFILM ARCHITECTURE MAINTENANCE PROTEIN MBAA"/>
    <property type="match status" value="1"/>
</dbReference>
<dbReference type="InterPro" id="IPR052155">
    <property type="entry name" value="Biofilm_reg_signaling"/>
</dbReference>
<dbReference type="InterPro" id="IPR013656">
    <property type="entry name" value="PAS_4"/>
</dbReference>
<dbReference type="EMBL" id="CP054475">
    <property type="protein sequence ID" value="UXD89059.1"/>
    <property type="molecule type" value="Genomic_DNA"/>
</dbReference>
<sequence length="936" mass="105680">MMICRHLLLFMLLLFPAIAAAADAAVPSARTAQVLLLLSYEPVFPAADNIVSTMRRELNNNPHNDITLHVEYMDLDLQAGDAYLHAYAQLLRAKQQQGERYDLVVAAGDGALKLLVTAGREVLGQVPVVFLGVNDSQLIRNAQNLGGFTGIYDALPVYEFMALMRYLYPGFEQLHVINDGLPRSGQRLLQLQQAADSLKQKLVVHSLATLSWQQLADELAGLDGEPLLLLSAYQDVEKAIKPLHKSNRFLSAHSGSPLWSLSPSGIGDGLLGGVVTDLQLSTERAAAMALRILDGENPDRIIIDWHPEILTLVDAEQAISMGFEADDFPQKTIFMNQPPGFWQSYRNLFLLLLSVTVFFTSIGLFIWSEIRRRKFSDQQLDERTELIKNILDSIPDIIFYKDRNGVYVFCNKQFVNLMGKNPVGYTDFDVFDQETAEFFRAKDKEAVARKHMNVNEEWVHSVDGSVMLLETQKTPIYDKRGRCIGVFGLSRDITELKKAQQNLEHIAHHDVLTGLPNRLSLNKKLEYALNMARRGGELLAVIFLDLDRFKDINDTIGHDIGDLLLKDVAHRLHNNVRDSDICARLGGDEFVVILSRIDDEERIQEKCDRLLQVISRPYSLQGHLLSVFASAGISIYPQHGNSVDELIRNADAALHKAKELGRNRSCYYQRELTDSIHSRMSLEQDLRSALEQHSFTLYYQPQFRVGDSIPKRVEALLRWPHPVRGLISPHDFIPLAETSGMIVELGYWVLRSACQQFLFWRQQGLKLEKISVNVSPIQINSSFASTVADILQHLDFDPRWLELEVTESLMMSGTTEVSQQISELRAMGVDFAIDDFGTGYSSLSKIKSMPVTVLKIDQSFVRDINDDINDYEIARAIVLMAKSLGLIVVAEGVETKEQEGTLHRLGCEWVQGYYYAMPMDGEEFYQRYCTEAVQPD</sequence>
<dbReference type="PANTHER" id="PTHR44757">
    <property type="entry name" value="DIGUANYLATE CYCLASE DGCP"/>
    <property type="match status" value="1"/>
</dbReference>
<dbReference type="CDD" id="cd00130">
    <property type="entry name" value="PAS"/>
    <property type="match status" value="1"/>
</dbReference>
<dbReference type="Gene3D" id="3.30.70.270">
    <property type="match status" value="1"/>
</dbReference>
<name>A0ABY6ADB8_9GAMM</name>
<gene>
    <name evidence="6" type="ORF">HUF19_17170</name>
</gene>
<feature type="domain" description="PAC" evidence="3">
    <location>
        <begin position="452"/>
        <end position="505"/>
    </location>
</feature>
<dbReference type="Pfam" id="PF08448">
    <property type="entry name" value="PAS_4"/>
    <property type="match status" value="1"/>
</dbReference>
<dbReference type="InterPro" id="IPR000160">
    <property type="entry name" value="GGDEF_dom"/>
</dbReference>
<dbReference type="Proteomes" id="UP001065322">
    <property type="component" value="Chromosome"/>
</dbReference>
<proteinExistence type="predicted"/>
<evidence type="ECO:0000259" key="2">
    <source>
        <dbReference type="PROSITE" id="PS50112"/>
    </source>
</evidence>
<feature type="chain" id="PRO_5047430010" evidence="1">
    <location>
        <begin position="22"/>
        <end position="936"/>
    </location>
</feature>
<protein>
    <submittedName>
        <fullName evidence="6">EAL domain-containing protein</fullName>
    </submittedName>
</protein>
<dbReference type="SUPFAM" id="SSF55785">
    <property type="entry name" value="PYP-like sensor domain (PAS domain)"/>
    <property type="match status" value="1"/>
</dbReference>
<accession>A0ABY6ADB8</accession>
<dbReference type="Gene3D" id="3.40.50.2300">
    <property type="match status" value="2"/>
</dbReference>
<evidence type="ECO:0000259" key="5">
    <source>
        <dbReference type="PROSITE" id="PS50887"/>
    </source>
</evidence>
<dbReference type="NCBIfam" id="TIGR00229">
    <property type="entry name" value="sensory_box"/>
    <property type="match status" value="1"/>
</dbReference>
<organism evidence="6 7">
    <name type="scientific">Thalassolituus hydrocarboniclasticus</name>
    <dbReference type="NCBI Taxonomy" id="2742796"/>
    <lineage>
        <taxon>Bacteria</taxon>
        <taxon>Pseudomonadati</taxon>
        <taxon>Pseudomonadota</taxon>
        <taxon>Gammaproteobacteria</taxon>
        <taxon>Oceanospirillales</taxon>
        <taxon>Oceanospirillaceae</taxon>
        <taxon>Thalassolituus</taxon>
    </lineage>
</organism>
<dbReference type="PROSITE" id="PS50113">
    <property type="entry name" value="PAC"/>
    <property type="match status" value="1"/>
</dbReference>
<reference evidence="7" key="1">
    <citation type="submission" date="2020-06" db="EMBL/GenBank/DDBJ databases">
        <title>Thalassolituus marinus alknpb1M-1, a hydrocarbon-degrading bacterium isolated from the deep-sea overlying water using an in-situ strategy from the South China Sea basin.</title>
        <authorList>
            <person name="Dong C."/>
            <person name="Chen Y."/>
            <person name="Shao Z."/>
        </authorList>
    </citation>
    <scope>NUCLEOTIDE SEQUENCE [LARGE SCALE GENOMIC DNA]</scope>
    <source>
        <strain evidence="7">alknpb1M-1</strain>
    </source>
</reference>
<dbReference type="NCBIfam" id="TIGR00254">
    <property type="entry name" value="GGDEF"/>
    <property type="match status" value="1"/>
</dbReference>
<evidence type="ECO:0000313" key="6">
    <source>
        <dbReference type="EMBL" id="UXD89059.1"/>
    </source>
</evidence>
<evidence type="ECO:0000259" key="3">
    <source>
        <dbReference type="PROSITE" id="PS50113"/>
    </source>
</evidence>
<dbReference type="SMART" id="SM00267">
    <property type="entry name" value="GGDEF"/>
    <property type="match status" value="1"/>
</dbReference>
<dbReference type="SMART" id="SM00052">
    <property type="entry name" value="EAL"/>
    <property type="match status" value="1"/>
</dbReference>
<evidence type="ECO:0000313" key="7">
    <source>
        <dbReference type="Proteomes" id="UP001065322"/>
    </source>
</evidence>
<dbReference type="InterPro" id="IPR043128">
    <property type="entry name" value="Rev_trsase/Diguanyl_cyclase"/>
</dbReference>
<dbReference type="Gene3D" id="3.20.20.450">
    <property type="entry name" value="EAL domain"/>
    <property type="match status" value="1"/>
</dbReference>
<dbReference type="PROSITE" id="PS50883">
    <property type="entry name" value="EAL"/>
    <property type="match status" value="1"/>
</dbReference>
<feature type="domain" description="GGDEF" evidence="5">
    <location>
        <begin position="537"/>
        <end position="670"/>
    </location>
</feature>
<dbReference type="PROSITE" id="PS50887">
    <property type="entry name" value="GGDEF"/>
    <property type="match status" value="1"/>
</dbReference>
<dbReference type="Pfam" id="PF00563">
    <property type="entry name" value="EAL"/>
    <property type="match status" value="1"/>
</dbReference>
<dbReference type="CDD" id="cd01948">
    <property type="entry name" value="EAL"/>
    <property type="match status" value="1"/>
</dbReference>
<feature type="signal peptide" evidence="1">
    <location>
        <begin position="1"/>
        <end position="21"/>
    </location>
</feature>
<evidence type="ECO:0000259" key="4">
    <source>
        <dbReference type="PROSITE" id="PS50883"/>
    </source>
</evidence>
<dbReference type="InterPro" id="IPR029787">
    <property type="entry name" value="Nucleotide_cyclase"/>
</dbReference>
<dbReference type="InterPro" id="IPR035919">
    <property type="entry name" value="EAL_sf"/>
</dbReference>
<dbReference type="InterPro" id="IPR000014">
    <property type="entry name" value="PAS"/>
</dbReference>
<evidence type="ECO:0000256" key="1">
    <source>
        <dbReference type="SAM" id="SignalP"/>
    </source>
</evidence>
<dbReference type="InterPro" id="IPR001633">
    <property type="entry name" value="EAL_dom"/>
</dbReference>
<dbReference type="RefSeq" id="WP_260997746.1">
    <property type="nucleotide sequence ID" value="NZ_CP054475.1"/>
</dbReference>
<keyword evidence="7" id="KW-1185">Reference proteome</keyword>
<dbReference type="SUPFAM" id="SSF55073">
    <property type="entry name" value="Nucleotide cyclase"/>
    <property type="match status" value="1"/>
</dbReference>
<dbReference type="SUPFAM" id="SSF141868">
    <property type="entry name" value="EAL domain-like"/>
    <property type="match status" value="1"/>
</dbReference>
<dbReference type="InterPro" id="IPR000700">
    <property type="entry name" value="PAS-assoc_C"/>
</dbReference>
<dbReference type="Gene3D" id="3.30.450.20">
    <property type="entry name" value="PAS domain"/>
    <property type="match status" value="1"/>
</dbReference>
<feature type="domain" description="EAL" evidence="4">
    <location>
        <begin position="679"/>
        <end position="932"/>
    </location>
</feature>
<dbReference type="Pfam" id="PF00990">
    <property type="entry name" value="GGDEF"/>
    <property type="match status" value="1"/>
</dbReference>
<dbReference type="PROSITE" id="PS50112">
    <property type="entry name" value="PAS"/>
    <property type="match status" value="1"/>
</dbReference>
<keyword evidence="1" id="KW-0732">Signal</keyword>
<dbReference type="SMART" id="SM00091">
    <property type="entry name" value="PAS"/>
    <property type="match status" value="1"/>
</dbReference>
<dbReference type="InterPro" id="IPR035965">
    <property type="entry name" value="PAS-like_dom_sf"/>
</dbReference>
<feature type="domain" description="PAS" evidence="2">
    <location>
        <begin position="383"/>
        <end position="419"/>
    </location>
</feature>
<dbReference type="CDD" id="cd01949">
    <property type="entry name" value="GGDEF"/>
    <property type="match status" value="1"/>
</dbReference>